<proteinExistence type="predicted"/>
<organism evidence="1 2">
    <name type="scientific">Legionella drozanskii LLAP-1</name>
    <dbReference type="NCBI Taxonomy" id="1212489"/>
    <lineage>
        <taxon>Bacteria</taxon>
        <taxon>Pseudomonadati</taxon>
        <taxon>Pseudomonadota</taxon>
        <taxon>Gammaproteobacteria</taxon>
        <taxon>Legionellales</taxon>
        <taxon>Legionellaceae</taxon>
        <taxon>Legionella</taxon>
    </lineage>
</organism>
<dbReference type="AlphaFoldDB" id="A0A0W0SXM2"/>
<accession>A0A0W0SXM2</accession>
<dbReference type="SUPFAM" id="SSF56399">
    <property type="entry name" value="ADP-ribosylation"/>
    <property type="match status" value="1"/>
</dbReference>
<reference evidence="1 2" key="1">
    <citation type="submission" date="2015-11" db="EMBL/GenBank/DDBJ databases">
        <title>Genomic analysis of 38 Legionella species identifies large and diverse effector repertoires.</title>
        <authorList>
            <person name="Burstein D."/>
            <person name="Amaro F."/>
            <person name="Zusman T."/>
            <person name="Lifshitz Z."/>
            <person name="Cohen O."/>
            <person name="Gilbert J.A."/>
            <person name="Pupko T."/>
            <person name="Shuman H.A."/>
            <person name="Segal G."/>
        </authorList>
    </citation>
    <scope>NUCLEOTIDE SEQUENCE [LARGE SCALE GENOMIC DNA]</scope>
    <source>
        <strain evidence="1 2">ATCC 700990</strain>
    </source>
</reference>
<dbReference type="OrthoDB" id="5636485at2"/>
<sequence length="359" mass="41043">MKLYYRADTRLPETIFAEGFQPKNRLFEFYSKQKKWWIYGLRQIIPDFKIAVDTLDIHPAAKQTMDAESHSVICMTSEFEAAPIFPVLPSESPDAPNDEIYVYVLALPDAILPDNEENLDIEVFDLHSLQIQQAEQILRNYPQLNPAFVTQGLCGYEAFAKKVESKQIICAVKCKRSGLLPMTAGLIGFSATPNYALPFDRTFQLGHEIFYNSHYEEREEGLKEAAIKKLCAVKQMGIQPTKNVMEALKESGIEYDETYLKTSTLFWHELVHLNFMAATSTVFESLRYFFISLYRQLTGQSFFDPEETSKDEYTVSAPVSDSSGQYTKSELLLTHGLLGKQRRETYSNDVYEGLNLCTL</sequence>
<evidence type="ECO:0000313" key="2">
    <source>
        <dbReference type="Proteomes" id="UP000054736"/>
    </source>
</evidence>
<keyword evidence="2" id="KW-1185">Reference proteome</keyword>
<protein>
    <submittedName>
        <fullName evidence="1">Uncharacterized protein</fullName>
    </submittedName>
</protein>
<dbReference type="PATRIC" id="fig|1212489.4.peg.1785"/>
<dbReference type="RefSeq" id="WP_058495965.1">
    <property type="nucleotide sequence ID" value="NZ_CAAAIU010000002.1"/>
</dbReference>
<comment type="caution">
    <text evidence="1">The sequence shown here is derived from an EMBL/GenBank/DDBJ whole genome shotgun (WGS) entry which is preliminary data.</text>
</comment>
<dbReference type="Proteomes" id="UP000054736">
    <property type="component" value="Unassembled WGS sequence"/>
</dbReference>
<name>A0A0W0SXM2_9GAMM</name>
<dbReference type="EMBL" id="LNXY01000020">
    <property type="protein sequence ID" value="KTC88072.1"/>
    <property type="molecule type" value="Genomic_DNA"/>
</dbReference>
<evidence type="ECO:0000313" key="1">
    <source>
        <dbReference type="EMBL" id="KTC88072.1"/>
    </source>
</evidence>
<gene>
    <name evidence="1" type="ORF">Ldro_1691</name>
</gene>